<dbReference type="OrthoDB" id="433602at2"/>
<dbReference type="Proteomes" id="UP000010366">
    <property type="component" value="Chromosome"/>
</dbReference>
<protein>
    <recommendedName>
        <fullName evidence="3">DUF2949 domain-containing protein</fullName>
    </recommendedName>
</protein>
<dbReference type="Pfam" id="PF11165">
    <property type="entry name" value="DUF2949"/>
    <property type="match status" value="1"/>
</dbReference>
<dbReference type="RefSeq" id="WP_015160984.1">
    <property type="nucleotide sequence ID" value="NC_019697.1"/>
</dbReference>
<accession>K9UJ91</accession>
<dbReference type="AlphaFoldDB" id="K9UJ91"/>
<evidence type="ECO:0008006" key="3">
    <source>
        <dbReference type="Google" id="ProtNLM"/>
    </source>
</evidence>
<dbReference type="KEGG" id="cmp:Cha6605_3904"/>
<dbReference type="EMBL" id="CP003600">
    <property type="protein sequence ID" value="AFY94870.1"/>
    <property type="molecule type" value="Genomic_DNA"/>
</dbReference>
<gene>
    <name evidence="1" type="ORF">Cha6605_3904</name>
</gene>
<sequence>MSDQTTFQVIRFLRQDLSLPDESVELALKQSQSNRGSLPIVLWQYGLVTLSQLDRIYDWFESYVY</sequence>
<dbReference type="HOGENOM" id="CLU_184319_1_0_3"/>
<name>K9UJ91_CHAP6</name>
<organism evidence="1 2">
    <name type="scientific">Chamaesiphon minutus (strain ATCC 27169 / PCC 6605)</name>
    <dbReference type="NCBI Taxonomy" id="1173020"/>
    <lineage>
        <taxon>Bacteria</taxon>
        <taxon>Bacillati</taxon>
        <taxon>Cyanobacteriota</taxon>
        <taxon>Cyanophyceae</taxon>
        <taxon>Gomontiellales</taxon>
        <taxon>Chamaesiphonaceae</taxon>
        <taxon>Chamaesiphon</taxon>
    </lineage>
</organism>
<reference evidence="1 2" key="1">
    <citation type="submission" date="2012-05" db="EMBL/GenBank/DDBJ databases">
        <title>Finished chromosome of genome of Chamaesiphon sp. PCC 6605.</title>
        <authorList>
            <consortium name="US DOE Joint Genome Institute"/>
            <person name="Gugger M."/>
            <person name="Coursin T."/>
            <person name="Rippka R."/>
            <person name="Tandeau De Marsac N."/>
            <person name="Huntemann M."/>
            <person name="Wei C.-L."/>
            <person name="Han J."/>
            <person name="Detter J.C."/>
            <person name="Han C."/>
            <person name="Tapia R."/>
            <person name="Chen A."/>
            <person name="Kyrpides N."/>
            <person name="Mavromatis K."/>
            <person name="Markowitz V."/>
            <person name="Szeto E."/>
            <person name="Ivanova N."/>
            <person name="Pagani I."/>
            <person name="Pati A."/>
            <person name="Goodwin L."/>
            <person name="Nordberg H.P."/>
            <person name="Cantor M.N."/>
            <person name="Hua S.X."/>
            <person name="Woyke T."/>
            <person name="Kerfeld C.A."/>
        </authorList>
    </citation>
    <scope>NUCLEOTIDE SEQUENCE [LARGE SCALE GENOMIC DNA]</scope>
    <source>
        <strain evidence="2">ATCC 27169 / PCC 6605</strain>
    </source>
</reference>
<proteinExistence type="predicted"/>
<evidence type="ECO:0000313" key="1">
    <source>
        <dbReference type="EMBL" id="AFY94870.1"/>
    </source>
</evidence>
<keyword evidence="2" id="KW-1185">Reference proteome</keyword>
<dbReference type="STRING" id="1173020.Cha6605_3904"/>
<dbReference type="eggNOG" id="ENOG503304D">
    <property type="taxonomic scope" value="Bacteria"/>
</dbReference>
<dbReference type="PATRIC" id="fig|1173020.3.peg.4468"/>
<dbReference type="InterPro" id="IPR021336">
    <property type="entry name" value="DUF2949"/>
</dbReference>
<evidence type="ECO:0000313" key="2">
    <source>
        <dbReference type="Proteomes" id="UP000010366"/>
    </source>
</evidence>